<protein>
    <submittedName>
        <fullName evidence="1">Uncharacterized protein</fullName>
    </submittedName>
</protein>
<comment type="caution">
    <text evidence="1">The sequence shown here is derived from an EMBL/GenBank/DDBJ whole genome shotgun (WGS) entry which is preliminary data.</text>
</comment>
<gene>
    <name evidence="1" type="ORF">NM688_g2934</name>
</gene>
<reference evidence="1" key="1">
    <citation type="submission" date="2022-07" db="EMBL/GenBank/DDBJ databases">
        <title>Genome Sequence of Phlebia brevispora.</title>
        <authorList>
            <person name="Buettner E."/>
        </authorList>
    </citation>
    <scope>NUCLEOTIDE SEQUENCE</scope>
    <source>
        <strain evidence="1">MPL23</strain>
    </source>
</reference>
<evidence type="ECO:0000313" key="2">
    <source>
        <dbReference type="Proteomes" id="UP001148662"/>
    </source>
</evidence>
<keyword evidence="2" id="KW-1185">Reference proteome</keyword>
<dbReference type="Proteomes" id="UP001148662">
    <property type="component" value="Unassembled WGS sequence"/>
</dbReference>
<sequence length="172" mass="18526">MSYATASQGFSLFPASPTSPHAFSIFSMSQSPRETHALFEDLISLFRPTAIPESSRVLQPSNGPEKTLKRSRSTPSLKRSWRKLLGLQTPEPVFDFVTPQTRPDSPTDGEDPVSPEGSIADEDFGILNGSSAVDTSCKDDDGSSSDGTLVDEELGILPKELPPLPLFAQSCP</sequence>
<evidence type="ECO:0000313" key="1">
    <source>
        <dbReference type="EMBL" id="KAJ3554770.1"/>
    </source>
</evidence>
<dbReference type="EMBL" id="JANHOG010000398">
    <property type="protein sequence ID" value="KAJ3554770.1"/>
    <property type="molecule type" value="Genomic_DNA"/>
</dbReference>
<accession>A0ACC1T7K2</accession>
<organism evidence="1 2">
    <name type="scientific">Phlebia brevispora</name>
    <dbReference type="NCBI Taxonomy" id="194682"/>
    <lineage>
        <taxon>Eukaryota</taxon>
        <taxon>Fungi</taxon>
        <taxon>Dikarya</taxon>
        <taxon>Basidiomycota</taxon>
        <taxon>Agaricomycotina</taxon>
        <taxon>Agaricomycetes</taxon>
        <taxon>Polyporales</taxon>
        <taxon>Meruliaceae</taxon>
        <taxon>Phlebia</taxon>
    </lineage>
</organism>
<proteinExistence type="predicted"/>
<name>A0ACC1T7K2_9APHY</name>